<dbReference type="PANTHER" id="PTHR38120">
    <property type="entry name" value="EXPRESSED PROTEIN"/>
    <property type="match status" value="1"/>
</dbReference>
<feature type="region of interest" description="Disordered" evidence="2">
    <location>
        <begin position="1"/>
        <end position="57"/>
    </location>
</feature>
<feature type="coiled-coil region" evidence="1">
    <location>
        <begin position="104"/>
        <end position="173"/>
    </location>
</feature>
<dbReference type="VEuPathDB" id="FungiDB:BD410DRAFT_798683"/>
<evidence type="ECO:0000256" key="1">
    <source>
        <dbReference type="SAM" id="Coils"/>
    </source>
</evidence>
<evidence type="ECO:0008006" key="5">
    <source>
        <dbReference type="Google" id="ProtNLM"/>
    </source>
</evidence>
<dbReference type="EMBL" id="ML170157">
    <property type="protein sequence ID" value="TDL28376.1"/>
    <property type="molecule type" value="Genomic_DNA"/>
</dbReference>
<dbReference type="OrthoDB" id="2121319at2759"/>
<gene>
    <name evidence="3" type="ORF">BD410DRAFT_798683</name>
</gene>
<feature type="region of interest" description="Disordered" evidence="2">
    <location>
        <begin position="203"/>
        <end position="251"/>
    </location>
</feature>
<feature type="compositionally biased region" description="Polar residues" evidence="2">
    <location>
        <begin position="673"/>
        <end position="687"/>
    </location>
</feature>
<feature type="compositionally biased region" description="Low complexity" evidence="2">
    <location>
        <begin position="572"/>
        <end position="587"/>
    </location>
</feature>
<feature type="coiled-coil region" evidence="1">
    <location>
        <begin position="273"/>
        <end position="307"/>
    </location>
</feature>
<feature type="region of interest" description="Disordered" evidence="2">
    <location>
        <begin position="315"/>
        <end position="421"/>
    </location>
</feature>
<evidence type="ECO:0000256" key="2">
    <source>
        <dbReference type="SAM" id="MobiDB-lite"/>
    </source>
</evidence>
<feature type="region of interest" description="Disordered" evidence="2">
    <location>
        <begin position="660"/>
        <end position="736"/>
    </location>
</feature>
<name>A0A4Y7QLZ0_9AGAM</name>
<sequence>MSTTSPRSPPTRRPSSHASPTANSIAKGATARSAVSPKVNASLNGATRRPVSRGSSLAVNVAASDSDGMPHDTLVAALKTETEEKEGIQLSQLIVRLQNKDQSITTLTTENDNLTSALNAAESRLSELYADQSRIEEEMATRLDLVDRLRAQIQELEKENRDVVRRYNEQTATFDAERQSFYDNEQHLKSRIQSLTQARKLAYRPPSPAGDAEGDLSFSEVEDEAVTSGESLKLVEPSSPSKDDEDNEPAEMTSLRLELSTLSTSYSSLQTTVQHLSSQLLDLKRVNAQLQEENEGYNILLREKTLNGQFDILRTVGTGDSDDESDDDDLDRDRRTDGASLRSTEKSFLDPVDETAEDMDPALTNSDLAPNRDDTDSLSSIPERSRRFGRGRRTGTSSPQSRQSPTPRGESLADLPITGPGLDLAAELGRAENQAILEGRIDPTESQQSPPRIRKPKKDKKVSLPFDTGRKGEHTASGGDLDALRTEVKSLKDANKALSLYASKIIDRIIAQEGFEHVLAVDYDVTPDPGSPAKPKTPNRSTRSPEGSPQKKPRPQSAIFARPTASPEPIEKPSSSSALSSERTSTSKPQRRSMSFDWKNFSMFGGLGEKKADPNANLRPLTLRPGTSSVVGARKLETHEDENDRMERERMNATLKLMGIEKPESAPSPVMRSLSSPADTLPSSTPIASKPPVETSRFPFFRSRSAPSDETSETPSSVNKSNLTEEALERSEAESSLAALDAREQVLRAEIAKGSNGGFTELPKRRRLGEEWRSKKSGGSGSGSTVFSAGMHEDGD</sequence>
<evidence type="ECO:0000313" key="4">
    <source>
        <dbReference type="Proteomes" id="UP000294933"/>
    </source>
</evidence>
<organism evidence="3 4">
    <name type="scientific">Rickenella mellea</name>
    <dbReference type="NCBI Taxonomy" id="50990"/>
    <lineage>
        <taxon>Eukaryota</taxon>
        <taxon>Fungi</taxon>
        <taxon>Dikarya</taxon>
        <taxon>Basidiomycota</taxon>
        <taxon>Agaricomycotina</taxon>
        <taxon>Agaricomycetes</taxon>
        <taxon>Hymenochaetales</taxon>
        <taxon>Rickenellaceae</taxon>
        <taxon>Rickenella</taxon>
    </lineage>
</organism>
<feature type="region of interest" description="Disordered" evidence="2">
    <location>
        <begin position="526"/>
        <end position="646"/>
    </location>
</feature>
<feature type="compositionally biased region" description="Acidic residues" evidence="2">
    <location>
        <begin position="320"/>
        <end position="330"/>
    </location>
</feature>
<dbReference type="Proteomes" id="UP000294933">
    <property type="component" value="Unassembled WGS sequence"/>
</dbReference>
<feature type="compositionally biased region" description="Acidic residues" evidence="2">
    <location>
        <begin position="351"/>
        <end position="360"/>
    </location>
</feature>
<evidence type="ECO:0000313" key="3">
    <source>
        <dbReference type="EMBL" id="TDL28376.1"/>
    </source>
</evidence>
<dbReference type="AlphaFoldDB" id="A0A4Y7QLZ0"/>
<feature type="compositionally biased region" description="Low complexity" evidence="2">
    <location>
        <begin position="394"/>
        <end position="409"/>
    </location>
</feature>
<feature type="compositionally biased region" description="Basic and acidic residues" evidence="2">
    <location>
        <begin position="331"/>
        <end position="348"/>
    </location>
</feature>
<dbReference type="STRING" id="50990.A0A4Y7QLZ0"/>
<keyword evidence="1" id="KW-0175">Coiled coil</keyword>
<feature type="compositionally biased region" description="Polar residues" evidence="2">
    <location>
        <begin position="705"/>
        <end position="724"/>
    </location>
</feature>
<feature type="compositionally biased region" description="Polar residues" evidence="2">
    <location>
        <begin position="538"/>
        <end position="547"/>
    </location>
</feature>
<accession>A0A4Y7QLZ0</accession>
<feature type="region of interest" description="Disordered" evidence="2">
    <location>
        <begin position="438"/>
        <end position="480"/>
    </location>
</feature>
<keyword evidence="4" id="KW-1185">Reference proteome</keyword>
<dbReference type="PANTHER" id="PTHR38120:SF1">
    <property type="entry name" value="M PROTEIN, SEROTYPE 2.1"/>
    <property type="match status" value="1"/>
</dbReference>
<reference evidence="3 4" key="1">
    <citation type="submission" date="2018-06" db="EMBL/GenBank/DDBJ databases">
        <title>A transcriptomic atlas of mushroom development highlights an independent origin of complex multicellularity.</title>
        <authorList>
            <consortium name="DOE Joint Genome Institute"/>
            <person name="Krizsan K."/>
            <person name="Almasi E."/>
            <person name="Merenyi Z."/>
            <person name="Sahu N."/>
            <person name="Viragh M."/>
            <person name="Koszo T."/>
            <person name="Mondo S."/>
            <person name="Kiss B."/>
            <person name="Balint B."/>
            <person name="Kues U."/>
            <person name="Barry K."/>
            <person name="Hegedus J.C."/>
            <person name="Henrissat B."/>
            <person name="Johnson J."/>
            <person name="Lipzen A."/>
            <person name="Ohm R."/>
            <person name="Nagy I."/>
            <person name="Pangilinan J."/>
            <person name="Yan J."/>
            <person name="Xiong Y."/>
            <person name="Grigoriev I.V."/>
            <person name="Hibbett D.S."/>
            <person name="Nagy L.G."/>
        </authorList>
    </citation>
    <scope>NUCLEOTIDE SEQUENCE [LARGE SCALE GENOMIC DNA]</scope>
    <source>
        <strain evidence="3 4">SZMC22713</strain>
    </source>
</reference>
<feature type="region of interest" description="Disordered" evidence="2">
    <location>
        <begin position="751"/>
        <end position="796"/>
    </location>
</feature>
<proteinExistence type="predicted"/>
<protein>
    <recommendedName>
        <fullName evidence="5">M protein, serotype 2.1</fullName>
    </recommendedName>
</protein>